<feature type="compositionally biased region" description="Basic and acidic residues" evidence="1">
    <location>
        <begin position="103"/>
        <end position="112"/>
    </location>
</feature>
<evidence type="ECO:0000313" key="3">
    <source>
        <dbReference type="Proteomes" id="UP001182556"/>
    </source>
</evidence>
<dbReference type="Proteomes" id="UP001182556">
    <property type="component" value="Unassembled WGS sequence"/>
</dbReference>
<comment type="caution">
    <text evidence="2">The sequence shown here is derived from an EMBL/GenBank/DDBJ whole genome shotgun (WGS) entry which is preliminary data.</text>
</comment>
<dbReference type="EMBL" id="JAODAN010000001">
    <property type="protein sequence ID" value="KAK1926864.1"/>
    <property type="molecule type" value="Genomic_DNA"/>
</dbReference>
<protein>
    <submittedName>
        <fullName evidence="2">Uncharacterized protein</fullName>
    </submittedName>
</protein>
<keyword evidence="3" id="KW-1185">Reference proteome</keyword>
<organism evidence="2 3">
    <name type="scientific">Papiliotrema laurentii</name>
    <name type="common">Cryptococcus laurentii</name>
    <dbReference type="NCBI Taxonomy" id="5418"/>
    <lineage>
        <taxon>Eukaryota</taxon>
        <taxon>Fungi</taxon>
        <taxon>Dikarya</taxon>
        <taxon>Basidiomycota</taxon>
        <taxon>Agaricomycotina</taxon>
        <taxon>Tremellomycetes</taxon>
        <taxon>Tremellales</taxon>
        <taxon>Rhynchogastremaceae</taxon>
        <taxon>Papiliotrema</taxon>
    </lineage>
</organism>
<proteinExistence type="predicted"/>
<feature type="region of interest" description="Disordered" evidence="1">
    <location>
        <begin position="1"/>
        <end position="21"/>
    </location>
</feature>
<evidence type="ECO:0000256" key="1">
    <source>
        <dbReference type="SAM" id="MobiDB-lite"/>
    </source>
</evidence>
<name>A0AAD9FV65_PAPLA</name>
<evidence type="ECO:0000313" key="2">
    <source>
        <dbReference type="EMBL" id="KAK1926864.1"/>
    </source>
</evidence>
<accession>A0AAD9FV65</accession>
<dbReference type="AlphaFoldDB" id="A0AAD9FV65"/>
<reference evidence="2" key="1">
    <citation type="submission" date="2023-02" db="EMBL/GenBank/DDBJ databases">
        <title>Identification and recombinant expression of a fungal hydrolase from Papiliotrema laurentii that hydrolyzes apple cutin and clears colloidal polyester polyurethane.</title>
        <authorList>
            <consortium name="DOE Joint Genome Institute"/>
            <person name="Roman V.A."/>
            <person name="Bojanowski C."/>
            <person name="Crable B.R."/>
            <person name="Wagner D.N."/>
            <person name="Hung C.S."/>
            <person name="Nadeau L.J."/>
            <person name="Schratz L."/>
            <person name="Haridas S."/>
            <person name="Pangilinan J."/>
            <person name="Lipzen A."/>
            <person name="Na H."/>
            <person name="Yan M."/>
            <person name="Ng V."/>
            <person name="Grigoriev I.V."/>
            <person name="Spatafora J.W."/>
            <person name="Barlow D."/>
            <person name="Biffinger J."/>
            <person name="Kelley-Loughnane N."/>
            <person name="Varaljay V.A."/>
            <person name="Crookes-Goodson W.J."/>
        </authorList>
    </citation>
    <scope>NUCLEOTIDE SEQUENCE</scope>
    <source>
        <strain evidence="2">5307AH</strain>
    </source>
</reference>
<gene>
    <name evidence="2" type="ORF">DB88DRAFT_513974</name>
</gene>
<sequence>MTKNPTRASNTPTAPTASTAATWGQTFKSLASGLRSGVKSALSPSTYWNGAKTALSPSTYWNGAKSALAAPKNLASRAWGYFTGANTSEVATNPTKAATTGDEPEKSGRQASDHPALTDPASLPLISRVPRWFEWLRGPKYTLNTAHPTVAEDTALQNELTGMYNRPPRTLADFLEAFRPIFVTPSDEEVGERVFSEAYQAFKPQFDPTHVSALEDLISQADKTGANSIIRSGFYTAYEKFAEGVENGKIAPGDKSLKNWPTRKPETALRSQVLDLQMSLGGLKALWQRESQQPVQPTSPIAQS</sequence>
<feature type="region of interest" description="Disordered" evidence="1">
    <location>
        <begin position="92"/>
        <end position="121"/>
    </location>
</feature>